<dbReference type="VEuPathDB" id="FungiDB:HGUI_03793"/>
<dbReference type="AlphaFoldDB" id="A0A1L0B4W9"/>
<dbReference type="EMBL" id="FQNF01000119">
    <property type="protein sequence ID" value="SGZ41592.1"/>
    <property type="molecule type" value="Genomic_DNA"/>
</dbReference>
<dbReference type="Proteomes" id="UP000183365">
    <property type="component" value="Unassembled WGS sequence"/>
</dbReference>
<organism evidence="1 2">
    <name type="scientific">Hanseniaspora guilliermondii</name>
    <dbReference type="NCBI Taxonomy" id="56406"/>
    <lineage>
        <taxon>Eukaryota</taxon>
        <taxon>Fungi</taxon>
        <taxon>Dikarya</taxon>
        <taxon>Ascomycota</taxon>
        <taxon>Saccharomycotina</taxon>
        <taxon>Saccharomycetes</taxon>
        <taxon>Saccharomycodales</taxon>
        <taxon>Saccharomycodaceae</taxon>
        <taxon>Hanseniaspora</taxon>
    </lineage>
</organism>
<name>A0A1L0B4W9_9ASCO</name>
<evidence type="ECO:0000313" key="1">
    <source>
        <dbReference type="EMBL" id="SGZ41592.1"/>
    </source>
</evidence>
<protein>
    <submittedName>
        <fullName evidence="1">Uncharacterized protein</fullName>
    </submittedName>
</protein>
<sequence>MNAKTINVLIDYENTLDVYYNFKFNSSITVTPVSTGLEINVLDGGLYSNSSSVCQILSDGMIVVNVDKSSNNQLITWNSTDVYHLINPNNKSEISYDSVLLQGCEDGTQTTITLSNTYAVTETAVETFVGIVSTQNYQNYTTFIPIDQYTSTIQSKNSTFTGFNKKNNTIAVVAQALSTTTTASSFYTSSNSSVYTEVETVKSCMNHAMGGCSLATLTNVVSNGVTYTGKSVITSVYQSEYETTLLQPITTQASSSKVQNSETIGNSSYTFIKTNVVTNKSLQTSREIISTIKDKSSETINTYSNSSMTTLIQQVPISLSTSLISLNTLFDGAANKIDSLTRLLSIGLIVNLLF</sequence>
<evidence type="ECO:0000313" key="2">
    <source>
        <dbReference type="Proteomes" id="UP000183365"/>
    </source>
</evidence>
<gene>
    <name evidence="1" type="ORF">HGUI_03793</name>
</gene>
<reference evidence="2" key="1">
    <citation type="submission" date="2016-11" db="EMBL/GenBank/DDBJ databases">
        <authorList>
            <person name="Guldener U."/>
        </authorList>
    </citation>
    <scope>NUCLEOTIDE SEQUENCE [LARGE SCALE GENOMIC DNA]</scope>
</reference>
<proteinExistence type="predicted"/>
<keyword evidence="2" id="KW-1185">Reference proteome</keyword>
<accession>A0A1L0B4W9</accession>
<dbReference type="OrthoDB" id="3973322at2759"/>